<reference evidence="7 9" key="2">
    <citation type="journal article" date="2011" name="Mol. Biol. Evol.">
        <title>Comparative genomic analysis of fruiting body formation in Myxococcales.</title>
        <authorList>
            <person name="Huntley S."/>
            <person name="Hamann N."/>
            <person name="Wegener-Feldbrugge S."/>
            <person name="Treuner-Lange A."/>
            <person name="Kube M."/>
            <person name="Reinhardt R."/>
            <person name="Klages S."/>
            <person name="Muller R."/>
            <person name="Ronning C.M."/>
            <person name="Nierman W.C."/>
            <person name="Sogaard-Andersen L."/>
        </authorList>
    </citation>
    <scope>NUCLEOTIDE SEQUENCE [LARGE SCALE GENOMIC DNA]</scope>
    <source>
        <strain evidence="7 9">DW4/3-1</strain>
    </source>
</reference>
<dbReference type="STRING" id="378806.STAUR_3392"/>
<keyword evidence="4" id="KW-0862">Zinc</keyword>
<gene>
    <name evidence="7" type="ordered locus">STAUR_3392</name>
    <name evidence="8" type="ORF">STIAU_4764</name>
</gene>
<reference evidence="8 10" key="1">
    <citation type="submission" date="2006-04" db="EMBL/GenBank/DDBJ databases">
        <authorList>
            <person name="Nierman W.C."/>
        </authorList>
    </citation>
    <scope>NUCLEOTIDE SEQUENCE [LARGE SCALE GENOMIC DNA]</scope>
    <source>
        <strain evidence="8 10">DW4/3-1</strain>
    </source>
</reference>
<organism evidence="8 10">
    <name type="scientific">Stigmatella aurantiaca (strain DW4/3-1)</name>
    <dbReference type="NCBI Taxonomy" id="378806"/>
    <lineage>
        <taxon>Bacteria</taxon>
        <taxon>Pseudomonadati</taxon>
        <taxon>Myxococcota</taxon>
        <taxon>Myxococcia</taxon>
        <taxon>Myxococcales</taxon>
        <taxon>Cystobacterineae</taxon>
        <taxon>Archangiaceae</taxon>
        <taxon>Stigmatella</taxon>
    </lineage>
</organism>
<evidence type="ECO:0000256" key="5">
    <source>
        <dbReference type="SAM" id="SignalP"/>
    </source>
</evidence>
<evidence type="ECO:0000313" key="7">
    <source>
        <dbReference type="EMBL" id="ADO71184.1"/>
    </source>
</evidence>
<dbReference type="GO" id="GO:0006508">
    <property type="term" value="P:proteolysis"/>
    <property type="evidence" value="ECO:0007669"/>
    <property type="project" value="UniProtKB-KW"/>
</dbReference>
<dbReference type="OrthoDB" id="5513188at2"/>
<dbReference type="PATRIC" id="fig|378806.16.peg.2766"/>
<evidence type="ECO:0000259" key="6">
    <source>
        <dbReference type="Pfam" id="PF00413"/>
    </source>
</evidence>
<keyword evidence="9" id="KW-1185">Reference proteome</keyword>
<name>Q08TN7_STIAD</name>
<sequence>MNCRRHWGAGLAMLVVAFANAANAYELLDYKMLHTRDNPFRYYLDARASTPAGIALSEVEKATNAAFQTWEAVQCAYPDFEYMGRSNTNASINPNNVGDTYDTFNVSTVWVTQASDPYYNTALNYGNLPSVTLALTYSGYLYQCDIFINAVNYKWTTLPNTTPNQGFIDLQTALTHEVGHCLGFDDNANPLTSVMNPEFPVGGNRRTLDVDDADGICALYPENGAVGSPCSATDPCSGGLTCVTRRKPDGSSAQYCTKGCIGNTNGECPNPFLCRPSTAVAGSTRACLAVPDEFVTAVGNACQNPVECGSARGICQQPTALPSTGTAWVGGYCQQSCVAGTSPTVCPTGSVCAELGDDDRCLKSCNPLTGGCREGYTCSPLPEGYACVPKCYADSDCNPAGGTAFVCRVCDSVCIQNQQSGKAVGDPCDNTNPCGPGQSCLFIGTNPQGVCSRSCSTNACDCPAGTTCRDVGAQKMCMRDCAGATCAQPLQCNPLGSVYTCQPPCRTDADCQSGFRCGAEGCYSTQPTDGGCSLCGDGGTPPPPPPPVDGGTGGGDSGGPGGCGCSHAPTSALAFFAALALLLIGGRRSWPRR</sequence>
<dbReference type="EMBL" id="AAMD01000142">
    <property type="protein sequence ID" value="EAU63849.1"/>
    <property type="molecule type" value="Genomic_DNA"/>
</dbReference>
<evidence type="ECO:0000313" key="10">
    <source>
        <dbReference type="Proteomes" id="UP000032702"/>
    </source>
</evidence>
<evidence type="ECO:0000256" key="3">
    <source>
        <dbReference type="ARBA" id="ARBA00022801"/>
    </source>
</evidence>
<dbReference type="EMBL" id="CP002271">
    <property type="protein sequence ID" value="ADO71184.1"/>
    <property type="molecule type" value="Genomic_DNA"/>
</dbReference>
<evidence type="ECO:0000313" key="8">
    <source>
        <dbReference type="EMBL" id="EAU63849.1"/>
    </source>
</evidence>
<proteinExistence type="predicted"/>
<evidence type="ECO:0000256" key="2">
    <source>
        <dbReference type="ARBA" id="ARBA00022723"/>
    </source>
</evidence>
<dbReference type="GO" id="GO:0004222">
    <property type="term" value="F:metalloendopeptidase activity"/>
    <property type="evidence" value="ECO:0007669"/>
    <property type="project" value="InterPro"/>
</dbReference>
<dbReference type="KEGG" id="sur:STAUR_3392"/>
<dbReference type="AlphaFoldDB" id="Q08TN7"/>
<dbReference type="Proteomes" id="UP000032702">
    <property type="component" value="Unassembled WGS sequence"/>
</dbReference>
<feature type="signal peptide" evidence="5">
    <location>
        <begin position="1"/>
        <end position="24"/>
    </location>
</feature>
<dbReference type="InterPro" id="IPR001818">
    <property type="entry name" value="Pept_M10_metallopeptidase"/>
</dbReference>
<dbReference type="GO" id="GO:0031012">
    <property type="term" value="C:extracellular matrix"/>
    <property type="evidence" value="ECO:0007669"/>
    <property type="project" value="InterPro"/>
</dbReference>
<keyword evidence="1" id="KW-0645">Protease</keyword>
<protein>
    <submittedName>
        <fullName evidence="8">Zonadhesin, putative</fullName>
    </submittedName>
</protein>
<evidence type="ECO:0000256" key="4">
    <source>
        <dbReference type="ARBA" id="ARBA00022833"/>
    </source>
</evidence>
<accession>Q08TN7</accession>
<dbReference type="Proteomes" id="UP000001351">
    <property type="component" value="Chromosome"/>
</dbReference>
<dbReference type="Gene3D" id="3.40.390.10">
    <property type="entry name" value="Collagenase (Catalytic Domain)"/>
    <property type="match status" value="1"/>
</dbReference>
<feature type="chain" id="PRO_5010840074" evidence="5">
    <location>
        <begin position="25"/>
        <end position="593"/>
    </location>
</feature>
<dbReference type="SUPFAM" id="SSF55486">
    <property type="entry name" value="Metalloproteases ('zincins'), catalytic domain"/>
    <property type="match status" value="1"/>
</dbReference>
<dbReference type="HOGENOM" id="CLU_463618_0_0_7"/>
<evidence type="ECO:0000256" key="1">
    <source>
        <dbReference type="ARBA" id="ARBA00022670"/>
    </source>
</evidence>
<evidence type="ECO:0000313" key="9">
    <source>
        <dbReference type="Proteomes" id="UP000001351"/>
    </source>
</evidence>
<keyword evidence="3" id="KW-0378">Hydrolase</keyword>
<feature type="domain" description="Peptidase M10 metallopeptidase" evidence="6">
    <location>
        <begin position="104"/>
        <end position="220"/>
    </location>
</feature>
<dbReference type="InterPro" id="IPR024079">
    <property type="entry name" value="MetalloPept_cat_dom_sf"/>
</dbReference>
<dbReference type="InterPro" id="IPR024038">
    <property type="entry name" value="MYXO-CTERM"/>
</dbReference>
<dbReference type="NCBIfam" id="TIGR03901">
    <property type="entry name" value="MYXO-CTERM"/>
    <property type="match status" value="1"/>
</dbReference>
<dbReference type="RefSeq" id="WP_002617234.1">
    <property type="nucleotide sequence ID" value="NC_014623.1"/>
</dbReference>
<keyword evidence="2" id="KW-0479">Metal-binding</keyword>
<keyword evidence="5" id="KW-0732">Signal</keyword>
<dbReference type="Pfam" id="PF00413">
    <property type="entry name" value="Peptidase_M10"/>
    <property type="match status" value="1"/>
</dbReference>
<dbReference type="eggNOG" id="COG5549">
    <property type="taxonomic scope" value="Bacteria"/>
</dbReference>
<dbReference type="GO" id="GO:0008270">
    <property type="term" value="F:zinc ion binding"/>
    <property type="evidence" value="ECO:0007669"/>
    <property type="project" value="InterPro"/>
</dbReference>